<evidence type="ECO:0000256" key="3">
    <source>
        <dbReference type="ARBA" id="ARBA00023163"/>
    </source>
</evidence>
<reference evidence="5 6" key="1">
    <citation type="submission" date="2019-06" db="EMBL/GenBank/DDBJ databases">
        <title>Sequencing the genomes of 1000 actinobacteria strains.</title>
        <authorList>
            <person name="Klenk H.-P."/>
        </authorList>
    </citation>
    <scope>NUCLEOTIDE SEQUENCE [LARGE SCALE GENOMIC DNA]</scope>
    <source>
        <strain evidence="5 6">DSM 26477</strain>
    </source>
</reference>
<keyword evidence="6" id="KW-1185">Reference proteome</keyword>
<dbReference type="Pfam" id="PF07729">
    <property type="entry name" value="FCD"/>
    <property type="match status" value="1"/>
</dbReference>
<dbReference type="PRINTS" id="PR00035">
    <property type="entry name" value="HTHGNTR"/>
</dbReference>
<dbReference type="Gene3D" id="1.20.120.530">
    <property type="entry name" value="GntR ligand-binding domain-like"/>
    <property type="match status" value="1"/>
</dbReference>
<dbReference type="PROSITE" id="PS50949">
    <property type="entry name" value="HTH_GNTR"/>
    <property type="match status" value="1"/>
</dbReference>
<dbReference type="InterPro" id="IPR000524">
    <property type="entry name" value="Tscrpt_reg_HTH_GntR"/>
</dbReference>
<dbReference type="InterPro" id="IPR008920">
    <property type="entry name" value="TF_FadR/GntR_C"/>
</dbReference>
<keyword evidence="1" id="KW-0805">Transcription regulation</keyword>
<keyword evidence="2 5" id="KW-0238">DNA-binding</keyword>
<dbReference type="SMART" id="SM00895">
    <property type="entry name" value="FCD"/>
    <property type="match status" value="1"/>
</dbReference>
<evidence type="ECO:0000313" key="6">
    <source>
        <dbReference type="Proteomes" id="UP000317998"/>
    </source>
</evidence>
<dbReference type="InterPro" id="IPR036388">
    <property type="entry name" value="WH-like_DNA-bd_sf"/>
</dbReference>
<dbReference type="OrthoDB" id="8680240at2"/>
<sequence length="221" mass="24340">MEATTHAAMSAVSSSVAADSVHERIRDSILSGELRPNARLVEGDLAAWLGVSRTPVREALLRLTQEGLVARSRGWIVREHPPEEFLRILEARAATEGGAAALAARNITEAELAELRELLDGMEHPDASRTQVNELNKRFHQLVTEASRNYLLVQFAQRTRISYWNFTLSSLYTPEDTATVNAQHREIVERLAAGDAEGSERAVRAHIERTRAVLGAALGLS</sequence>
<dbReference type="Pfam" id="PF00392">
    <property type="entry name" value="GntR"/>
    <property type="match status" value="1"/>
</dbReference>
<dbReference type="Gene3D" id="1.10.10.10">
    <property type="entry name" value="Winged helix-like DNA-binding domain superfamily/Winged helix DNA-binding domain"/>
    <property type="match status" value="1"/>
</dbReference>
<dbReference type="PANTHER" id="PTHR43537:SF24">
    <property type="entry name" value="GLUCONATE OPERON TRANSCRIPTIONAL REPRESSOR"/>
    <property type="match status" value="1"/>
</dbReference>
<dbReference type="SUPFAM" id="SSF48008">
    <property type="entry name" value="GntR ligand-binding domain-like"/>
    <property type="match status" value="1"/>
</dbReference>
<organism evidence="5 6">
    <name type="scientific">Homoserinimonas aerilata</name>
    <dbReference type="NCBI Taxonomy" id="1162970"/>
    <lineage>
        <taxon>Bacteria</taxon>
        <taxon>Bacillati</taxon>
        <taxon>Actinomycetota</taxon>
        <taxon>Actinomycetes</taxon>
        <taxon>Micrococcales</taxon>
        <taxon>Microbacteriaceae</taxon>
        <taxon>Homoserinimonas</taxon>
    </lineage>
</organism>
<accession>A0A542YI42</accession>
<comment type="caution">
    <text evidence="5">The sequence shown here is derived from an EMBL/GenBank/DDBJ whole genome shotgun (WGS) entry which is preliminary data.</text>
</comment>
<proteinExistence type="predicted"/>
<evidence type="ECO:0000256" key="2">
    <source>
        <dbReference type="ARBA" id="ARBA00023125"/>
    </source>
</evidence>
<gene>
    <name evidence="5" type="ORF">FB562_0815</name>
</gene>
<dbReference type="EMBL" id="VFOM01000001">
    <property type="protein sequence ID" value="TQL47745.1"/>
    <property type="molecule type" value="Genomic_DNA"/>
</dbReference>
<dbReference type="SUPFAM" id="SSF46785">
    <property type="entry name" value="Winged helix' DNA-binding domain"/>
    <property type="match status" value="1"/>
</dbReference>
<dbReference type="PANTHER" id="PTHR43537">
    <property type="entry name" value="TRANSCRIPTIONAL REGULATOR, GNTR FAMILY"/>
    <property type="match status" value="1"/>
</dbReference>
<feature type="domain" description="HTH gntR-type" evidence="4">
    <location>
        <begin position="15"/>
        <end position="80"/>
    </location>
</feature>
<protein>
    <submittedName>
        <fullName evidence="5">DNA-binding GntR family transcriptional regulator</fullName>
    </submittedName>
</protein>
<dbReference type="CDD" id="cd07377">
    <property type="entry name" value="WHTH_GntR"/>
    <property type="match status" value="1"/>
</dbReference>
<dbReference type="InterPro" id="IPR036390">
    <property type="entry name" value="WH_DNA-bd_sf"/>
</dbReference>
<evidence type="ECO:0000259" key="4">
    <source>
        <dbReference type="PROSITE" id="PS50949"/>
    </source>
</evidence>
<dbReference type="GO" id="GO:0003700">
    <property type="term" value="F:DNA-binding transcription factor activity"/>
    <property type="evidence" value="ECO:0007669"/>
    <property type="project" value="InterPro"/>
</dbReference>
<dbReference type="AlphaFoldDB" id="A0A542YI42"/>
<dbReference type="InterPro" id="IPR011711">
    <property type="entry name" value="GntR_C"/>
</dbReference>
<dbReference type="SMART" id="SM00345">
    <property type="entry name" value="HTH_GNTR"/>
    <property type="match status" value="1"/>
</dbReference>
<dbReference type="Proteomes" id="UP000317998">
    <property type="component" value="Unassembled WGS sequence"/>
</dbReference>
<dbReference type="GO" id="GO:0003677">
    <property type="term" value="F:DNA binding"/>
    <property type="evidence" value="ECO:0007669"/>
    <property type="project" value="UniProtKB-KW"/>
</dbReference>
<dbReference type="RefSeq" id="WP_141879962.1">
    <property type="nucleotide sequence ID" value="NZ_VFOM01000001.1"/>
</dbReference>
<keyword evidence="3" id="KW-0804">Transcription</keyword>
<name>A0A542YI42_9MICO</name>
<evidence type="ECO:0000313" key="5">
    <source>
        <dbReference type="EMBL" id="TQL47745.1"/>
    </source>
</evidence>
<evidence type="ECO:0000256" key="1">
    <source>
        <dbReference type="ARBA" id="ARBA00023015"/>
    </source>
</evidence>